<accession>A0AAV7JHR8</accession>
<sequence>MIAKQLRPVKALLVISPVGNPWQRISVDVLGVSINAHGNKYILVVQDYFTKWLEAFPMPDQRANTIVGILRTLICLISILKELHSDQGRNFENALVLELFSSFGVKSSHKSISSPRGWFGGEMEPYNVGYVASIYGQGRSMGEYLRLMLYAYNTSVQSSIRTTPYSSIYCSEPGLSIEEDKEYSFDTQTYEVRLKQRHSKYLSLVADQLAYASRYQKRWYDKHATRNIYFKVGEMFG</sequence>
<name>A0AAV7JHR8_9METZ</name>
<dbReference type="AlphaFoldDB" id="A0AAV7JHR8"/>
<dbReference type="Gene3D" id="3.30.420.10">
    <property type="entry name" value="Ribonuclease H-like superfamily/Ribonuclease H"/>
    <property type="match status" value="1"/>
</dbReference>
<proteinExistence type="predicted"/>
<keyword evidence="3" id="KW-1185">Reference proteome</keyword>
<dbReference type="InterPro" id="IPR050951">
    <property type="entry name" value="Retrovirus_Pol_polyprotein"/>
</dbReference>
<dbReference type="Proteomes" id="UP001165289">
    <property type="component" value="Unassembled WGS sequence"/>
</dbReference>
<gene>
    <name evidence="2" type="ORF">LOD99_8196</name>
</gene>
<reference evidence="2 3" key="1">
    <citation type="journal article" date="2023" name="BMC Biol.">
        <title>The compact genome of the sponge Oopsacas minuta (Hexactinellida) is lacking key metazoan core genes.</title>
        <authorList>
            <person name="Santini S."/>
            <person name="Schenkelaars Q."/>
            <person name="Jourda C."/>
            <person name="Duchesne M."/>
            <person name="Belahbib H."/>
            <person name="Rocher C."/>
            <person name="Selva M."/>
            <person name="Riesgo A."/>
            <person name="Vervoort M."/>
            <person name="Leys S.P."/>
            <person name="Kodjabachian L."/>
            <person name="Le Bivic A."/>
            <person name="Borchiellini C."/>
            <person name="Claverie J.M."/>
            <person name="Renard E."/>
        </authorList>
    </citation>
    <scope>NUCLEOTIDE SEQUENCE [LARGE SCALE GENOMIC DNA]</scope>
    <source>
        <strain evidence="2">SPO-2</strain>
    </source>
</reference>
<evidence type="ECO:0000313" key="2">
    <source>
        <dbReference type="EMBL" id="KAI6648406.1"/>
    </source>
</evidence>
<dbReference type="InterPro" id="IPR036397">
    <property type="entry name" value="RNaseH_sf"/>
</dbReference>
<dbReference type="GO" id="GO:0003676">
    <property type="term" value="F:nucleic acid binding"/>
    <property type="evidence" value="ECO:0007669"/>
    <property type="project" value="InterPro"/>
</dbReference>
<dbReference type="Pfam" id="PF00665">
    <property type="entry name" value="rve"/>
    <property type="match status" value="1"/>
</dbReference>
<dbReference type="PROSITE" id="PS50994">
    <property type="entry name" value="INTEGRASE"/>
    <property type="match status" value="1"/>
</dbReference>
<evidence type="ECO:0000313" key="3">
    <source>
        <dbReference type="Proteomes" id="UP001165289"/>
    </source>
</evidence>
<dbReference type="InterPro" id="IPR012337">
    <property type="entry name" value="RNaseH-like_sf"/>
</dbReference>
<protein>
    <submittedName>
        <fullName evidence="2">Retrovirus-related Pol polyprotein from transposon</fullName>
    </submittedName>
</protein>
<dbReference type="SUPFAM" id="SSF53098">
    <property type="entry name" value="Ribonuclease H-like"/>
    <property type="match status" value="1"/>
</dbReference>
<dbReference type="InterPro" id="IPR001584">
    <property type="entry name" value="Integrase_cat-core"/>
</dbReference>
<dbReference type="PANTHER" id="PTHR37984:SF5">
    <property type="entry name" value="PROTEIN NYNRIN-LIKE"/>
    <property type="match status" value="1"/>
</dbReference>
<dbReference type="GO" id="GO:0015074">
    <property type="term" value="P:DNA integration"/>
    <property type="evidence" value="ECO:0007669"/>
    <property type="project" value="InterPro"/>
</dbReference>
<evidence type="ECO:0000259" key="1">
    <source>
        <dbReference type="PROSITE" id="PS50994"/>
    </source>
</evidence>
<organism evidence="2 3">
    <name type="scientific">Oopsacas minuta</name>
    <dbReference type="NCBI Taxonomy" id="111878"/>
    <lineage>
        <taxon>Eukaryota</taxon>
        <taxon>Metazoa</taxon>
        <taxon>Porifera</taxon>
        <taxon>Hexactinellida</taxon>
        <taxon>Hexasterophora</taxon>
        <taxon>Lyssacinosida</taxon>
        <taxon>Leucopsacidae</taxon>
        <taxon>Oopsacas</taxon>
    </lineage>
</organism>
<feature type="domain" description="Integrase catalytic" evidence="1">
    <location>
        <begin position="17"/>
        <end position="117"/>
    </location>
</feature>
<comment type="caution">
    <text evidence="2">The sequence shown here is derived from an EMBL/GenBank/DDBJ whole genome shotgun (WGS) entry which is preliminary data.</text>
</comment>
<dbReference type="EMBL" id="JAKMXF010000331">
    <property type="protein sequence ID" value="KAI6648406.1"/>
    <property type="molecule type" value="Genomic_DNA"/>
</dbReference>
<dbReference type="PANTHER" id="PTHR37984">
    <property type="entry name" value="PROTEIN CBG26694"/>
    <property type="match status" value="1"/>
</dbReference>